<feature type="region of interest" description="Disordered" evidence="1">
    <location>
        <begin position="1"/>
        <end position="40"/>
    </location>
</feature>
<evidence type="ECO:0000313" key="3">
    <source>
        <dbReference type="EMBL" id="KAF2841684.1"/>
    </source>
</evidence>
<dbReference type="InterPro" id="IPR003169">
    <property type="entry name" value="GYF"/>
</dbReference>
<keyword evidence="4" id="KW-1185">Reference proteome</keyword>
<feature type="domain" description="GYF" evidence="2">
    <location>
        <begin position="367"/>
        <end position="422"/>
    </location>
</feature>
<evidence type="ECO:0000313" key="4">
    <source>
        <dbReference type="Proteomes" id="UP000799429"/>
    </source>
</evidence>
<dbReference type="PANTHER" id="PTHR13138">
    <property type="entry name" value="PROTEIN LIN1"/>
    <property type="match status" value="1"/>
</dbReference>
<evidence type="ECO:0000259" key="2">
    <source>
        <dbReference type="PROSITE" id="PS50829"/>
    </source>
</evidence>
<evidence type="ECO:0000256" key="1">
    <source>
        <dbReference type="SAM" id="MobiDB-lite"/>
    </source>
</evidence>
<feature type="compositionally biased region" description="Basic and acidic residues" evidence="1">
    <location>
        <begin position="285"/>
        <end position="298"/>
    </location>
</feature>
<gene>
    <name evidence="3" type="ORF">M501DRAFT_1000959</name>
</gene>
<dbReference type="InterPro" id="IPR039905">
    <property type="entry name" value="CD2BP2/Lin1"/>
</dbReference>
<reference evidence="3" key="1">
    <citation type="journal article" date="2020" name="Stud. Mycol.">
        <title>101 Dothideomycetes genomes: a test case for predicting lifestyles and emergence of pathogens.</title>
        <authorList>
            <person name="Haridas S."/>
            <person name="Albert R."/>
            <person name="Binder M."/>
            <person name="Bloem J."/>
            <person name="Labutti K."/>
            <person name="Salamov A."/>
            <person name="Andreopoulos B."/>
            <person name="Baker S."/>
            <person name="Barry K."/>
            <person name="Bills G."/>
            <person name="Bluhm B."/>
            <person name="Cannon C."/>
            <person name="Castanera R."/>
            <person name="Culley D."/>
            <person name="Daum C."/>
            <person name="Ezra D."/>
            <person name="Gonzalez J."/>
            <person name="Henrissat B."/>
            <person name="Kuo A."/>
            <person name="Liang C."/>
            <person name="Lipzen A."/>
            <person name="Lutzoni F."/>
            <person name="Magnuson J."/>
            <person name="Mondo S."/>
            <person name="Nolan M."/>
            <person name="Ohm R."/>
            <person name="Pangilinan J."/>
            <person name="Park H.-J."/>
            <person name="Ramirez L."/>
            <person name="Alfaro M."/>
            <person name="Sun H."/>
            <person name="Tritt A."/>
            <person name="Yoshinaga Y."/>
            <person name="Zwiers L.-H."/>
            <person name="Turgeon B."/>
            <person name="Goodwin S."/>
            <person name="Spatafora J."/>
            <person name="Crous P."/>
            <person name="Grigoriev I."/>
        </authorList>
    </citation>
    <scope>NUCLEOTIDE SEQUENCE</scope>
    <source>
        <strain evidence="3">CBS 101060</strain>
    </source>
</reference>
<organism evidence="3 4">
    <name type="scientific">Patellaria atrata CBS 101060</name>
    <dbReference type="NCBI Taxonomy" id="1346257"/>
    <lineage>
        <taxon>Eukaryota</taxon>
        <taxon>Fungi</taxon>
        <taxon>Dikarya</taxon>
        <taxon>Ascomycota</taxon>
        <taxon>Pezizomycotina</taxon>
        <taxon>Dothideomycetes</taxon>
        <taxon>Dothideomycetes incertae sedis</taxon>
        <taxon>Patellariales</taxon>
        <taxon>Patellariaceae</taxon>
        <taxon>Patellaria</taxon>
    </lineage>
</organism>
<accession>A0A9P4SG38</accession>
<dbReference type="Pfam" id="PF02213">
    <property type="entry name" value="GYF"/>
    <property type="match status" value="1"/>
</dbReference>
<feature type="compositionally biased region" description="Basic and acidic residues" evidence="1">
    <location>
        <begin position="76"/>
        <end position="85"/>
    </location>
</feature>
<proteinExistence type="predicted"/>
<sequence>MSAKRGGGPFSYAGDESSEPSSKKLRFDTRNPSTLAADAAEEDAILELDEIGKGAQTKRNAVKIDGYESDSSTENFDQRADDKARAAKAATRQKSKEEDEGDMFADLDDEFADGDDDEDLSREGKQKKSVKFLDEDEIEGQVSNSKSGGHVSADFTGKGKERKYDDTDSSSDSGGDEGRDRIDSDMDEEIGAGGKKKHAPKLDAFNMKNENEEGRFDEHGNYVRKAVDPDAVHDRWLEGITKRDMKKAKEAQERREDEQRRKNKENDALLTSDLLAALIPRLKKTETPMEALQRLEKSKPKRKPKQRSDMDPQTLADAKVATDAINAICDAANGLIHKGFPNVYDEPREKLTRIYAQENDSPWEDPLKNWEYRPVEGGGQIHGPYDSKTMQAWSDAGYFAEGTAQFREAGDVPWLWEVDDFE</sequence>
<name>A0A9P4SG38_9PEZI</name>
<protein>
    <recommendedName>
        <fullName evidence="2">GYF domain-containing protein</fullName>
    </recommendedName>
</protein>
<feature type="region of interest" description="Disordered" evidence="1">
    <location>
        <begin position="285"/>
        <end position="313"/>
    </location>
</feature>
<dbReference type="OrthoDB" id="331341at2759"/>
<dbReference type="PROSITE" id="PS50829">
    <property type="entry name" value="GYF"/>
    <property type="match status" value="1"/>
</dbReference>
<dbReference type="InterPro" id="IPR035445">
    <property type="entry name" value="GYF-like_dom_sf"/>
</dbReference>
<dbReference type="PANTHER" id="PTHR13138:SF3">
    <property type="entry name" value="CD2 ANTIGEN CYTOPLASMIC TAIL-BINDING PROTEIN 2"/>
    <property type="match status" value="1"/>
</dbReference>
<feature type="compositionally biased region" description="Basic and acidic residues" evidence="1">
    <location>
        <begin position="241"/>
        <end position="267"/>
    </location>
</feature>
<dbReference type="Gene3D" id="3.30.1490.40">
    <property type="match status" value="1"/>
</dbReference>
<dbReference type="Proteomes" id="UP000799429">
    <property type="component" value="Unassembled WGS sequence"/>
</dbReference>
<dbReference type="GO" id="GO:0005682">
    <property type="term" value="C:U5 snRNP"/>
    <property type="evidence" value="ECO:0007669"/>
    <property type="project" value="InterPro"/>
</dbReference>
<dbReference type="AlphaFoldDB" id="A0A9P4SG38"/>
<feature type="region of interest" description="Disordered" evidence="1">
    <location>
        <begin position="241"/>
        <end position="268"/>
    </location>
</feature>
<feature type="compositionally biased region" description="Acidic residues" evidence="1">
    <location>
        <begin position="98"/>
        <end position="120"/>
    </location>
</feature>
<feature type="region of interest" description="Disordered" evidence="1">
    <location>
        <begin position="52"/>
        <end position="205"/>
    </location>
</feature>
<comment type="caution">
    <text evidence="3">The sequence shown here is derived from an EMBL/GenBank/DDBJ whole genome shotgun (WGS) entry which is preliminary data.</text>
</comment>
<dbReference type="SUPFAM" id="SSF55277">
    <property type="entry name" value="GYF domain"/>
    <property type="match status" value="1"/>
</dbReference>
<feature type="compositionally biased region" description="Basic and acidic residues" evidence="1">
    <location>
        <begin position="157"/>
        <end position="166"/>
    </location>
</feature>
<dbReference type="EMBL" id="MU006091">
    <property type="protein sequence ID" value="KAF2841684.1"/>
    <property type="molecule type" value="Genomic_DNA"/>
</dbReference>